<proteinExistence type="predicted"/>
<accession>A0A0E3QQ12</accession>
<dbReference type="EMBL" id="CP009528">
    <property type="protein sequence ID" value="AKB53339.1"/>
    <property type="molecule type" value="Genomic_DNA"/>
</dbReference>
<dbReference type="KEGG" id="mby:MSBRM_0341"/>
<reference evidence="1 2" key="1">
    <citation type="submission" date="2014-07" db="EMBL/GenBank/DDBJ databases">
        <title>Methanogenic archaea and the global carbon cycle.</title>
        <authorList>
            <person name="Henriksen J.R."/>
            <person name="Luke J."/>
            <person name="Reinhart S."/>
            <person name="Benedict M.N."/>
            <person name="Youngblut N.D."/>
            <person name="Metcalf M.E."/>
            <person name="Whitaker R.J."/>
            <person name="Metcalf W.W."/>
        </authorList>
    </citation>
    <scope>NUCLEOTIDE SEQUENCE [LARGE SCALE GENOMIC DNA]</scope>
    <source>
        <strain evidence="1 2">MS</strain>
    </source>
</reference>
<dbReference type="GeneID" id="24843506"/>
<keyword evidence="2" id="KW-1185">Reference proteome</keyword>
<dbReference type="AlphaFoldDB" id="A0A0E3QQ12"/>
<dbReference type="PATRIC" id="fig|1434108.4.peg.394"/>
<sequence length="330" mass="38607">MTKKTMPVKKEVNGLNGNSNLWSYGFQDLNIFSPASLPASLPASFLASLPAPIPNAPYFDLRIYREPMIKSLIKVHSKDMYRLLEEVHFDGNYYRVKCVSSGEWEYCWDLAVRIQFFGKMLGMTLYPKRLVSQKEKRIVYRSMILVNPYQLWDEALVNKFWNLQERVEFLIARILFHECIHVMISLGNILPSGFGNTDIYLEFRKMLEVSVSENLSHELHNVQFRLWNLVLFGYSGSESEKKLLERVQEIYEFLINEKYTNQKTGKAFRFPSNNKKIARKYSWIAAVKAGGDKQVSKRVWQVEVRRLRIALRELFEGIDTELSNIGFTMK</sequence>
<gene>
    <name evidence="1" type="ORF">MSBRM_0341</name>
</gene>
<name>A0A0E3QQ12_METBA</name>
<evidence type="ECO:0000313" key="2">
    <source>
        <dbReference type="Proteomes" id="UP000033033"/>
    </source>
</evidence>
<dbReference type="RefSeq" id="WP_048120310.1">
    <property type="nucleotide sequence ID" value="NZ_CP009528.1"/>
</dbReference>
<dbReference type="HOGENOM" id="CLU_073771_0_0_2"/>
<protein>
    <submittedName>
        <fullName evidence="1">Uncharacterized protein</fullName>
    </submittedName>
</protein>
<evidence type="ECO:0000313" key="1">
    <source>
        <dbReference type="EMBL" id="AKB53339.1"/>
    </source>
</evidence>
<organism evidence="1 2">
    <name type="scientific">Methanosarcina barkeri MS</name>
    <dbReference type="NCBI Taxonomy" id="1434108"/>
    <lineage>
        <taxon>Archaea</taxon>
        <taxon>Methanobacteriati</taxon>
        <taxon>Methanobacteriota</taxon>
        <taxon>Stenosarchaea group</taxon>
        <taxon>Methanomicrobia</taxon>
        <taxon>Methanosarcinales</taxon>
        <taxon>Methanosarcinaceae</taxon>
        <taxon>Methanosarcina</taxon>
    </lineage>
</organism>
<dbReference type="Proteomes" id="UP000033033">
    <property type="component" value="Chromosome"/>
</dbReference>